<protein>
    <submittedName>
        <fullName evidence="1">Uncharacterized protein</fullName>
    </submittedName>
</protein>
<gene>
    <name evidence="1" type="ORF">ALC57_15613</name>
</gene>
<accession>A0A151IWK9</accession>
<dbReference type="EMBL" id="KQ980849">
    <property type="protein sequence ID" value="KYN12216.1"/>
    <property type="molecule type" value="Genomic_DNA"/>
</dbReference>
<keyword evidence="2" id="KW-1185">Reference proteome</keyword>
<evidence type="ECO:0000313" key="2">
    <source>
        <dbReference type="Proteomes" id="UP000078492"/>
    </source>
</evidence>
<evidence type="ECO:0000313" key="1">
    <source>
        <dbReference type="EMBL" id="KYN12216.1"/>
    </source>
</evidence>
<name>A0A151IWK9_9HYME</name>
<organism evidence="1 2">
    <name type="scientific">Trachymyrmex cornetzi</name>
    <dbReference type="NCBI Taxonomy" id="471704"/>
    <lineage>
        <taxon>Eukaryota</taxon>
        <taxon>Metazoa</taxon>
        <taxon>Ecdysozoa</taxon>
        <taxon>Arthropoda</taxon>
        <taxon>Hexapoda</taxon>
        <taxon>Insecta</taxon>
        <taxon>Pterygota</taxon>
        <taxon>Neoptera</taxon>
        <taxon>Endopterygota</taxon>
        <taxon>Hymenoptera</taxon>
        <taxon>Apocrita</taxon>
        <taxon>Aculeata</taxon>
        <taxon>Formicoidea</taxon>
        <taxon>Formicidae</taxon>
        <taxon>Myrmicinae</taxon>
        <taxon>Trachymyrmex</taxon>
    </lineage>
</organism>
<sequence>MLGNALWKLIYAVSPYTTKLRDAVLHSEATCPKVKSTIETDSDDISVVTAHTHVFAFRVRIPTYISVCVIRSNLMRRACGKERRA</sequence>
<proteinExistence type="predicted"/>
<reference evidence="1 2" key="1">
    <citation type="submission" date="2015-09" db="EMBL/GenBank/DDBJ databases">
        <title>Trachymyrmex cornetzi WGS genome.</title>
        <authorList>
            <person name="Nygaard S."/>
            <person name="Hu H."/>
            <person name="Boomsma J."/>
            <person name="Zhang G."/>
        </authorList>
    </citation>
    <scope>NUCLEOTIDE SEQUENCE [LARGE SCALE GENOMIC DNA]</scope>
    <source>
        <strain evidence="1">Tcor2-1</strain>
        <tissue evidence="1">Whole body</tissue>
    </source>
</reference>
<dbReference type="Proteomes" id="UP000078492">
    <property type="component" value="Unassembled WGS sequence"/>
</dbReference>
<dbReference type="AlphaFoldDB" id="A0A151IWK9"/>